<organism evidence="3 4">
    <name type="scientific">Rhizobium puerariae</name>
    <dbReference type="NCBI Taxonomy" id="1585791"/>
    <lineage>
        <taxon>Bacteria</taxon>
        <taxon>Pseudomonadati</taxon>
        <taxon>Pseudomonadota</taxon>
        <taxon>Alphaproteobacteria</taxon>
        <taxon>Hyphomicrobiales</taxon>
        <taxon>Rhizobiaceae</taxon>
        <taxon>Rhizobium/Agrobacterium group</taxon>
        <taxon>Rhizobium</taxon>
    </lineage>
</organism>
<dbReference type="EMBL" id="JBHMAA010000037">
    <property type="protein sequence ID" value="MFB9952759.1"/>
    <property type="molecule type" value="Genomic_DNA"/>
</dbReference>
<feature type="transmembrane region" description="Helical" evidence="2">
    <location>
        <begin position="93"/>
        <end position="116"/>
    </location>
</feature>
<keyword evidence="2" id="KW-0472">Membrane</keyword>
<feature type="region of interest" description="Disordered" evidence="1">
    <location>
        <begin position="196"/>
        <end position="219"/>
    </location>
</feature>
<feature type="region of interest" description="Disordered" evidence="1">
    <location>
        <begin position="47"/>
        <end position="67"/>
    </location>
</feature>
<dbReference type="Proteomes" id="UP001589692">
    <property type="component" value="Unassembled WGS sequence"/>
</dbReference>
<evidence type="ECO:0000313" key="3">
    <source>
        <dbReference type="EMBL" id="MFB9952759.1"/>
    </source>
</evidence>
<comment type="caution">
    <text evidence="3">The sequence shown here is derived from an EMBL/GenBank/DDBJ whole genome shotgun (WGS) entry which is preliminary data.</text>
</comment>
<reference evidence="3 4" key="1">
    <citation type="submission" date="2024-09" db="EMBL/GenBank/DDBJ databases">
        <authorList>
            <person name="Sun Q."/>
            <person name="Mori K."/>
        </authorList>
    </citation>
    <scope>NUCLEOTIDE SEQUENCE [LARGE SCALE GENOMIC DNA]</scope>
    <source>
        <strain evidence="3 4">TBRC 4938</strain>
    </source>
</reference>
<proteinExistence type="predicted"/>
<protein>
    <recommendedName>
        <fullName evidence="5">DUF3426 domain-containing protein</fullName>
    </recommendedName>
</protein>
<name>A0ABV6AQ73_9HYPH</name>
<evidence type="ECO:0000313" key="4">
    <source>
        <dbReference type="Proteomes" id="UP001589692"/>
    </source>
</evidence>
<keyword evidence="4" id="KW-1185">Reference proteome</keyword>
<gene>
    <name evidence="3" type="ORF">ACFFP0_28265</name>
</gene>
<accession>A0ABV6AQ73</accession>
<evidence type="ECO:0008006" key="5">
    <source>
        <dbReference type="Google" id="ProtNLM"/>
    </source>
</evidence>
<evidence type="ECO:0000256" key="1">
    <source>
        <dbReference type="SAM" id="MobiDB-lite"/>
    </source>
</evidence>
<dbReference type="RefSeq" id="WP_377265557.1">
    <property type="nucleotide sequence ID" value="NZ_JBHMAA010000037.1"/>
</dbReference>
<evidence type="ECO:0000256" key="2">
    <source>
        <dbReference type="SAM" id="Phobius"/>
    </source>
</evidence>
<sequence length="219" mass="23393">MSTFRSQQGRTVIRMDILPPDYSSRPGRMNSRRSEAVDAQFVTVRDTFRRGPGQRSHNDNRRKPGVSTPAGISLWEAMIARAERALMRLSADVFSAAVAVVFVAVFGLAGGFSFLFSGSETVEAGPSLDITHVTMTPQDANGMRVLLINGIVENRSGANLAMPSIRADLMSGEELLASTLIAPPVSAIAGGQSRGFSARVPHPGGKLPDLRLSLTERGA</sequence>
<keyword evidence="2" id="KW-0812">Transmembrane</keyword>
<keyword evidence="2" id="KW-1133">Transmembrane helix</keyword>